<evidence type="ECO:0000259" key="20">
    <source>
        <dbReference type="Pfam" id="PF00925"/>
    </source>
</evidence>
<dbReference type="EMBL" id="MRCA01000024">
    <property type="protein sequence ID" value="OKH11041.1"/>
    <property type="molecule type" value="Genomic_DNA"/>
</dbReference>
<feature type="site" description="Essential for DHBP synthase activity" evidence="19">
    <location>
        <position position="139"/>
    </location>
</feature>
<dbReference type="EC" id="4.1.99.12" evidence="19"/>
<dbReference type="InterPro" id="IPR000926">
    <property type="entry name" value="RibA"/>
</dbReference>
<dbReference type="Pfam" id="PF00925">
    <property type="entry name" value="GTP_cyclohydro2"/>
    <property type="match status" value="1"/>
</dbReference>
<gene>
    <name evidence="19" type="primary">ribBA</name>
    <name evidence="21" type="ORF">NIES592_23025</name>
</gene>
<evidence type="ECO:0000256" key="3">
    <source>
        <dbReference type="ARBA" id="ARBA00002284"/>
    </source>
</evidence>
<dbReference type="InterPro" id="IPR017945">
    <property type="entry name" value="DHBP_synth_RibB-like_a/b_dom"/>
</dbReference>
<dbReference type="NCBIfam" id="NF001591">
    <property type="entry name" value="PRK00393.1"/>
    <property type="match status" value="1"/>
</dbReference>
<evidence type="ECO:0000256" key="11">
    <source>
        <dbReference type="ARBA" id="ARBA00022833"/>
    </source>
</evidence>
<evidence type="ECO:0000256" key="16">
    <source>
        <dbReference type="ARBA" id="ARBA00023268"/>
    </source>
</evidence>
<dbReference type="GO" id="GO:0003935">
    <property type="term" value="F:GTP cyclohydrolase II activity"/>
    <property type="evidence" value="ECO:0007669"/>
    <property type="project" value="UniProtKB-UniRule"/>
</dbReference>
<comment type="cofactor">
    <cofactor evidence="2">
        <name>Mn(2+)</name>
        <dbReference type="ChEBI" id="CHEBI:29035"/>
    </cofactor>
</comment>
<dbReference type="GO" id="GO:0030145">
    <property type="term" value="F:manganese ion binding"/>
    <property type="evidence" value="ECO:0007669"/>
    <property type="project" value="UniProtKB-UniRule"/>
</dbReference>
<feature type="binding site" evidence="19">
    <location>
        <begin position="38"/>
        <end position="39"/>
    </location>
    <ligand>
        <name>D-ribulose 5-phosphate</name>
        <dbReference type="ChEBI" id="CHEBI:58121"/>
    </ligand>
</feature>
<feature type="binding site" evidence="19">
    <location>
        <position position="372"/>
    </location>
    <ligand>
        <name>GTP</name>
        <dbReference type="ChEBI" id="CHEBI:37565"/>
    </ligand>
</feature>
<protein>
    <recommendedName>
        <fullName evidence="19">Riboflavin biosynthesis protein RibBA</fullName>
    </recommendedName>
    <domain>
        <recommendedName>
            <fullName evidence="19">3,4-dihydroxy-2-butanone 4-phosphate synthase</fullName>
            <shortName evidence="19">DHBP synthase</shortName>
            <ecNumber evidence="19">4.1.99.12</ecNumber>
        </recommendedName>
    </domain>
    <domain>
        <recommendedName>
            <fullName evidence="19">GTP cyclohydrolase-2</fullName>
            <ecNumber evidence="19">3.5.4.25</ecNumber>
        </recommendedName>
        <alternativeName>
            <fullName evidence="19">GTP cyclohydrolase II</fullName>
        </alternativeName>
    </domain>
</protein>
<dbReference type="NCBIfam" id="TIGR00506">
    <property type="entry name" value="ribB"/>
    <property type="match status" value="1"/>
</dbReference>
<dbReference type="FunFam" id="3.40.50.10990:FF:000001">
    <property type="entry name" value="Riboflavin biosynthesis protein RibBA"/>
    <property type="match status" value="1"/>
</dbReference>
<feature type="binding site" evidence="19">
    <location>
        <position position="283"/>
    </location>
    <ligand>
        <name>Zn(2+)</name>
        <dbReference type="ChEBI" id="CHEBI:29105"/>
        <note>catalytic</note>
    </ligand>
</feature>
<keyword evidence="14 19" id="KW-0464">Manganese</keyword>
<comment type="pathway">
    <text evidence="5 19">Cofactor biosynthesis; riboflavin biosynthesis; 2-hydroxy-3-oxobutyl phosphate from D-ribulose 5-phosphate: step 1/1.</text>
</comment>
<accession>A0A1U7GT32</accession>
<feature type="binding site" evidence="19">
    <location>
        <position position="367"/>
    </location>
    <ligand>
        <name>GTP</name>
        <dbReference type="ChEBI" id="CHEBI:37565"/>
    </ligand>
</feature>
<dbReference type="InterPro" id="IPR036144">
    <property type="entry name" value="RibA-like_sf"/>
</dbReference>
<feature type="binding site" evidence="19">
    <location>
        <position position="39"/>
    </location>
    <ligand>
        <name>Mg(2+)</name>
        <dbReference type="ChEBI" id="CHEBI:18420"/>
        <label>2</label>
    </ligand>
</feature>
<comment type="caution">
    <text evidence="21">The sequence shown here is derived from an EMBL/GenBank/DDBJ whole genome shotgun (WGS) entry which is preliminary data.</text>
</comment>
<evidence type="ECO:0000256" key="15">
    <source>
        <dbReference type="ARBA" id="ARBA00023239"/>
    </source>
</evidence>
<evidence type="ECO:0000256" key="19">
    <source>
        <dbReference type="HAMAP-Rule" id="MF_01283"/>
    </source>
</evidence>
<dbReference type="GO" id="GO:0008270">
    <property type="term" value="F:zinc ion binding"/>
    <property type="evidence" value="ECO:0007669"/>
    <property type="project" value="UniProtKB-UniRule"/>
</dbReference>
<evidence type="ECO:0000256" key="6">
    <source>
        <dbReference type="ARBA" id="ARBA00005520"/>
    </source>
</evidence>
<dbReference type="SUPFAM" id="SSF142695">
    <property type="entry name" value="RibA-like"/>
    <property type="match status" value="1"/>
</dbReference>
<dbReference type="PANTHER" id="PTHR21327">
    <property type="entry name" value="GTP CYCLOHYDROLASE II-RELATED"/>
    <property type="match status" value="1"/>
</dbReference>
<dbReference type="HAMAP" id="MF_00180">
    <property type="entry name" value="RibB"/>
    <property type="match status" value="1"/>
</dbReference>
<comment type="function">
    <text evidence="3 19">Catalyzes the conversion of D-ribulose 5-phosphate to formate and 3,4-dihydroxy-2-butanone 4-phosphate.</text>
</comment>
<feature type="domain" description="GTP cyclohydrolase II" evidence="20">
    <location>
        <begin position="224"/>
        <end position="388"/>
    </location>
</feature>
<comment type="pathway">
    <text evidence="4 19">Cofactor biosynthesis; riboflavin biosynthesis; 5-amino-6-(D-ribitylamino)uracil from GTP: step 1/4.</text>
</comment>
<dbReference type="SUPFAM" id="SSF55821">
    <property type="entry name" value="YrdC/RibB"/>
    <property type="match status" value="1"/>
</dbReference>
<organism evidence="21 22">
    <name type="scientific">Fischerella major NIES-592</name>
    <dbReference type="NCBI Taxonomy" id="210994"/>
    <lineage>
        <taxon>Bacteria</taxon>
        <taxon>Bacillati</taxon>
        <taxon>Cyanobacteriota</taxon>
        <taxon>Cyanophyceae</taxon>
        <taxon>Nostocales</taxon>
        <taxon>Hapalosiphonaceae</taxon>
        <taxon>Fischerella</taxon>
    </lineage>
</organism>
<dbReference type="GO" id="GO:0009231">
    <property type="term" value="P:riboflavin biosynthetic process"/>
    <property type="evidence" value="ECO:0007669"/>
    <property type="project" value="UniProtKB-UniRule"/>
</dbReference>
<dbReference type="AlphaFoldDB" id="A0A1U7GT32"/>
<dbReference type="Gene3D" id="3.90.870.10">
    <property type="entry name" value="DHBP synthase"/>
    <property type="match status" value="1"/>
</dbReference>
<feature type="region of interest" description="DHBP synthase" evidence="19">
    <location>
        <begin position="1"/>
        <end position="214"/>
    </location>
</feature>
<feature type="site" description="Essential for DHBP synthase activity" evidence="19">
    <location>
        <position position="177"/>
    </location>
</feature>
<comment type="function">
    <text evidence="17 19">Catalyzes the conversion of GTP to 2,5-diamino-6-ribosylamino-4(3H)-pyrimidinone 5'-phosphate (DARP), formate and pyrophosphate.</text>
</comment>
<name>A0A1U7GT32_9CYAN</name>
<dbReference type="InterPro" id="IPR032677">
    <property type="entry name" value="GTP_cyclohydro_II"/>
</dbReference>
<feature type="binding site" evidence="19">
    <location>
        <position position="39"/>
    </location>
    <ligand>
        <name>Mg(2+)</name>
        <dbReference type="ChEBI" id="CHEBI:18420"/>
        <label>1</label>
    </ligand>
</feature>
<comment type="cofactor">
    <cofactor evidence="19">
        <name>Mg(2+)</name>
        <dbReference type="ChEBI" id="CHEBI:18420"/>
    </cofactor>
    <cofactor evidence="19">
        <name>Mn(2+)</name>
        <dbReference type="ChEBI" id="CHEBI:29035"/>
    </cofactor>
    <text evidence="19">Binds 2 divalent metal cations per subunit. Magnesium or manganese.</text>
</comment>
<feature type="active site" description="Nucleophile; for GTP cyclohydrolase activity" evidence="19">
    <location>
        <position position="346"/>
    </location>
</feature>
<dbReference type="CDD" id="cd00641">
    <property type="entry name" value="GTP_cyclohydro2"/>
    <property type="match status" value="1"/>
</dbReference>
<dbReference type="FunFam" id="3.90.870.10:FF:000001">
    <property type="entry name" value="Riboflavin biosynthesis protein RibBA"/>
    <property type="match status" value="1"/>
</dbReference>
<dbReference type="InterPro" id="IPR000422">
    <property type="entry name" value="DHBP_synthase_RibB"/>
</dbReference>
<dbReference type="Gene3D" id="3.40.50.10990">
    <property type="entry name" value="GTP cyclohydrolase II"/>
    <property type="match status" value="1"/>
</dbReference>
<feature type="binding site" evidence="19">
    <location>
        <position position="156"/>
    </location>
    <ligand>
        <name>Mg(2+)</name>
        <dbReference type="ChEBI" id="CHEBI:18420"/>
        <label>2</label>
    </ligand>
</feature>
<keyword evidence="16 19" id="KW-0511">Multifunctional enzyme</keyword>
<keyword evidence="13 19" id="KW-0342">GTP-binding</keyword>
<comment type="cofactor">
    <cofactor evidence="19">
        <name>Zn(2+)</name>
        <dbReference type="ChEBI" id="CHEBI:29105"/>
    </cofactor>
    <text evidence="19">Binds 1 zinc ion per subunit.</text>
</comment>
<feature type="binding site" evidence="19">
    <location>
        <begin position="153"/>
        <end position="157"/>
    </location>
    <ligand>
        <name>D-ribulose 5-phosphate</name>
        <dbReference type="ChEBI" id="CHEBI:58121"/>
    </ligand>
</feature>
<dbReference type="InterPro" id="IPR016299">
    <property type="entry name" value="Riboflavin_synth_RibBA"/>
</dbReference>
<evidence type="ECO:0000313" key="21">
    <source>
        <dbReference type="EMBL" id="OKH11041.1"/>
    </source>
</evidence>
<feature type="binding site" evidence="19">
    <location>
        <position position="43"/>
    </location>
    <ligand>
        <name>D-ribulose 5-phosphate</name>
        <dbReference type="ChEBI" id="CHEBI:58121"/>
    </ligand>
</feature>
<feature type="binding site" evidence="19">
    <location>
        <position position="285"/>
    </location>
    <ligand>
        <name>Zn(2+)</name>
        <dbReference type="ChEBI" id="CHEBI:29105"/>
        <note>catalytic</note>
    </ligand>
</feature>
<evidence type="ECO:0000256" key="7">
    <source>
        <dbReference type="ARBA" id="ARBA00022619"/>
    </source>
</evidence>
<evidence type="ECO:0000256" key="9">
    <source>
        <dbReference type="ARBA" id="ARBA00022741"/>
    </source>
</evidence>
<keyword evidence="10 19" id="KW-0378">Hydrolase</keyword>
<evidence type="ECO:0000256" key="14">
    <source>
        <dbReference type="ARBA" id="ARBA00023211"/>
    </source>
</evidence>
<evidence type="ECO:0000256" key="1">
    <source>
        <dbReference type="ARBA" id="ARBA00000141"/>
    </source>
</evidence>
<dbReference type="HAMAP" id="MF_00179">
    <property type="entry name" value="RibA"/>
    <property type="match status" value="1"/>
</dbReference>
<sequence length="560" mass="62457">MSQIKTTSTQAFEFDSIDAALADLKAGRVIVVVDDENRENEGDLICAAQFATPDTINFMAVEARGLICLAMTGDRLDELDLPLMVSNITDPNQTAFTVSIDAGSHLGVTTGISAEDRARTIQVAINPSTKASDLRRPGHIFPIRAREGGVLKRAGHTEAAVDLSRLAGLYPAGVICEIQNPDGSMARLPQLIQYAKHHKLKIISIADLISYRLKHDRIVIRETVADLPTQFGLFQIYAYRHTLDNTEHVAIVKGDPSQFDDHPVMVRMHSECLTGDALGSLRCDCRMQLQAALKMIENAGQGVVVYLRQEGRGIGLINKLKAYSLQDMGLDTVEANERLGFPADLRDYGMGAQILMDLGVHKIRLITNNPRKIAGLKGYNLEVVDRVPLLIEANDYNSYYLTTKAKKLGHMLLQTYLVTMAIHWEDDPQAVTERYERLEKLRHLAKSHDLLLQEEARPLAIALFDKPSLTVHLGFDQPRLATHDWYKQKNHPYVQAIGQILDYLVSLPYVQKLEFLISSGVDPLSNLQVQLDRQTFSAETSPSSICCEQLETQKIYSFNL</sequence>
<evidence type="ECO:0000313" key="22">
    <source>
        <dbReference type="Proteomes" id="UP000186391"/>
    </source>
</evidence>
<evidence type="ECO:0000256" key="4">
    <source>
        <dbReference type="ARBA" id="ARBA00004853"/>
    </source>
</evidence>
<feature type="binding site" evidence="19">
    <location>
        <position position="332"/>
    </location>
    <ligand>
        <name>GTP</name>
        <dbReference type="ChEBI" id="CHEBI:37565"/>
    </ligand>
</feature>
<evidence type="ECO:0000256" key="2">
    <source>
        <dbReference type="ARBA" id="ARBA00001936"/>
    </source>
</evidence>
<dbReference type="NCBIfam" id="NF006803">
    <property type="entry name" value="PRK09311.1"/>
    <property type="match status" value="1"/>
</dbReference>
<keyword evidence="7 19" id="KW-0686">Riboflavin biosynthesis</keyword>
<feature type="binding site" evidence="19">
    <location>
        <position position="177"/>
    </location>
    <ligand>
        <name>D-ribulose 5-phosphate</name>
        <dbReference type="ChEBI" id="CHEBI:58121"/>
    </ligand>
</feature>
<comment type="similarity">
    <text evidence="6 19">In the N-terminal section; belongs to the DHBP synthase family.</text>
</comment>
<evidence type="ECO:0000256" key="13">
    <source>
        <dbReference type="ARBA" id="ARBA00023134"/>
    </source>
</evidence>
<dbReference type="Pfam" id="PF00926">
    <property type="entry name" value="DHBP_synthase"/>
    <property type="match status" value="1"/>
</dbReference>
<keyword evidence="12 19" id="KW-0460">Magnesium</keyword>
<comment type="similarity">
    <text evidence="19">In the C-terminal section; belongs to the GTP cyclohydrolase II family.</text>
</comment>
<evidence type="ECO:0000256" key="5">
    <source>
        <dbReference type="ARBA" id="ARBA00004904"/>
    </source>
</evidence>
<feature type="binding site" evidence="19">
    <location>
        <begin position="310"/>
        <end position="312"/>
    </location>
    <ligand>
        <name>GTP</name>
        <dbReference type="ChEBI" id="CHEBI:37565"/>
    </ligand>
</feature>
<dbReference type="PANTHER" id="PTHR21327:SF18">
    <property type="entry name" value="3,4-DIHYDROXY-2-BUTANONE 4-PHOSPHATE SYNTHASE"/>
    <property type="match status" value="1"/>
</dbReference>
<comment type="catalytic activity">
    <reaction evidence="18 19">
        <text>GTP + 4 H2O = 2,5-diamino-6-hydroxy-4-(5-phosphoribosylamino)-pyrimidine + formate + 2 phosphate + 3 H(+)</text>
        <dbReference type="Rhea" id="RHEA:23704"/>
        <dbReference type="ChEBI" id="CHEBI:15377"/>
        <dbReference type="ChEBI" id="CHEBI:15378"/>
        <dbReference type="ChEBI" id="CHEBI:15740"/>
        <dbReference type="ChEBI" id="CHEBI:37565"/>
        <dbReference type="ChEBI" id="CHEBI:43474"/>
        <dbReference type="ChEBI" id="CHEBI:58614"/>
        <dbReference type="EC" id="3.5.4.25"/>
    </reaction>
</comment>
<evidence type="ECO:0000256" key="12">
    <source>
        <dbReference type="ARBA" id="ARBA00022842"/>
    </source>
</evidence>
<dbReference type="GO" id="GO:0005525">
    <property type="term" value="F:GTP binding"/>
    <property type="evidence" value="ECO:0007669"/>
    <property type="project" value="UniProtKB-KW"/>
</dbReference>
<feature type="binding site" evidence="19">
    <location>
        <begin position="267"/>
        <end position="271"/>
    </location>
    <ligand>
        <name>GTP</name>
        <dbReference type="ChEBI" id="CHEBI:37565"/>
    </ligand>
</feature>
<dbReference type="NCBIfam" id="TIGR00505">
    <property type="entry name" value="ribA"/>
    <property type="match status" value="1"/>
</dbReference>
<dbReference type="Proteomes" id="UP000186391">
    <property type="component" value="Unassembled WGS sequence"/>
</dbReference>
<dbReference type="RefSeq" id="WP_062246275.1">
    <property type="nucleotide sequence ID" value="NZ_MRCA01000024.1"/>
</dbReference>
<dbReference type="GO" id="GO:0000287">
    <property type="term" value="F:magnesium ion binding"/>
    <property type="evidence" value="ECO:0007669"/>
    <property type="project" value="UniProtKB-UniRule"/>
</dbReference>
<keyword evidence="11 19" id="KW-0862">Zinc</keyword>
<feature type="binding site" evidence="19">
    <location>
        <position position="272"/>
    </location>
    <ligand>
        <name>Zn(2+)</name>
        <dbReference type="ChEBI" id="CHEBI:29105"/>
        <note>catalytic</note>
    </ligand>
</feature>
<feature type="region of interest" description="GTP cyclohydrolase II" evidence="19">
    <location>
        <begin position="215"/>
        <end position="560"/>
    </location>
</feature>
<feature type="active site" description="Proton acceptor; for GTP cyclohydrolase activity" evidence="19">
    <location>
        <position position="344"/>
    </location>
</feature>
<keyword evidence="9 19" id="KW-0547">Nucleotide-binding</keyword>
<keyword evidence="15 19" id="KW-0456">Lyase</keyword>
<dbReference type="GO" id="GO:0008686">
    <property type="term" value="F:3,4-dihydroxy-2-butanone-4-phosphate synthase activity"/>
    <property type="evidence" value="ECO:0007669"/>
    <property type="project" value="UniProtKB-UniRule"/>
</dbReference>
<dbReference type="GO" id="GO:0005829">
    <property type="term" value="C:cytosol"/>
    <property type="evidence" value="ECO:0007669"/>
    <property type="project" value="TreeGrafter"/>
</dbReference>
<dbReference type="EC" id="3.5.4.25" evidence="19"/>
<dbReference type="UniPathway" id="UPA00275">
    <property type="reaction ID" value="UER00399"/>
</dbReference>
<feature type="binding site" evidence="19">
    <location>
        <position position="288"/>
    </location>
    <ligand>
        <name>GTP</name>
        <dbReference type="ChEBI" id="CHEBI:37565"/>
    </ligand>
</feature>
<dbReference type="OrthoDB" id="9793111at2"/>
<proteinExistence type="inferred from homology"/>
<keyword evidence="22" id="KW-1185">Reference proteome</keyword>
<evidence type="ECO:0000256" key="8">
    <source>
        <dbReference type="ARBA" id="ARBA00022723"/>
    </source>
</evidence>
<evidence type="ECO:0000256" key="18">
    <source>
        <dbReference type="ARBA" id="ARBA00049295"/>
    </source>
</evidence>
<reference evidence="21 22" key="1">
    <citation type="submission" date="2016-11" db="EMBL/GenBank/DDBJ databases">
        <title>Draft Genome Sequences of Nine Cyanobacterial Strains from Diverse Habitats.</title>
        <authorList>
            <person name="Zhu T."/>
            <person name="Hou S."/>
            <person name="Lu X."/>
            <person name="Hess W.R."/>
        </authorList>
    </citation>
    <scope>NUCLEOTIDE SEQUENCE [LARGE SCALE GENOMIC DNA]</scope>
    <source>
        <strain evidence="21 22">NIES-592</strain>
    </source>
</reference>
<dbReference type="HAMAP" id="MF_01283">
    <property type="entry name" value="RibBA"/>
    <property type="match status" value="1"/>
</dbReference>
<keyword evidence="8 19" id="KW-0479">Metal-binding</keyword>
<evidence type="ECO:0000256" key="10">
    <source>
        <dbReference type="ARBA" id="ARBA00022801"/>
    </source>
</evidence>
<comment type="catalytic activity">
    <reaction evidence="1 19">
        <text>D-ribulose 5-phosphate = (2S)-2-hydroxy-3-oxobutyl phosphate + formate + H(+)</text>
        <dbReference type="Rhea" id="RHEA:18457"/>
        <dbReference type="ChEBI" id="CHEBI:15378"/>
        <dbReference type="ChEBI" id="CHEBI:15740"/>
        <dbReference type="ChEBI" id="CHEBI:58121"/>
        <dbReference type="ChEBI" id="CHEBI:58830"/>
        <dbReference type="EC" id="4.1.99.12"/>
    </reaction>
</comment>
<dbReference type="NCBIfam" id="NF006806">
    <property type="entry name" value="PRK09319.1"/>
    <property type="match status" value="1"/>
</dbReference>
<evidence type="ECO:0000256" key="17">
    <source>
        <dbReference type="ARBA" id="ARBA00043932"/>
    </source>
</evidence>